<sequence>MKIYIGIILTMLLWYQQTSGQANYRLKTKTSIYRPDFSYRYICDDNFFDLVANFSNARGMSIPTPGYQASIGNSGYDMQNLVSDPNWSAQYVPPTPQRVLFDSITFPTTNDLTGIYIRTLSSKSGGGGCSVSCDESYTFPVSGLSSAGCAYTSRYKHSNYINDNTCFTHLVEVWVYPILDNALQQPADKAIGTEDPITISAIAGFPSPVYKWQFNVDGTWRSFPAAYIGSSTIAFTATDLLAGSGLNVNNYISKNVYIRLDNCSGGSSSNIITLNIKKSPPAIINTIVTQPTCFDSNDGKFNVTFGRSLLNGESLLLNLLDPTRPGRPLFHQITAADLGADNSYTFPDNLPAANYYLTYQSKFDTAQSNVKKTVQYSVTAPAPVAFTTTSSNVWCYAGKDGTITLQATGGVGNYQYMIKRAGQPDSSWYSFSSGNTSLITALSAGNYIIQVRDGSQCYAKSSANGPVINKNIAITQPAVPLQINLVQSANPLGYGLSDGWVEAEITGGTGLPDGSYHYQWTSNGTVLTGGVTTTVTATGYRIRLSGIPQGTYKLNVTDNNYLSATTNAGCTATDSFSLVQPPPLVVAIAITDSVQCKGNTDGILVAHAKGGMPFTTGLPYAYTWKKKNTSGTWDVLTTQTDSIAGSLNAGWYAVNIKDANGIVLNKDSIFFLPEPLLLQVSISKTDVTCSGFPDGNAFANVTGGNQPYQLIWNTGDTGDTITHLAAGTYLVYVKDRHGCKTQLNTVIAQPNAINVTATVTQPTCFNSCDGAIAVGITGGTSPFIYQWTGTNGNASTVNNLCSGAYQVKITDANGCSFTQGVTLDNPAPLPLRLKPDRYICTGQAISYDITVDKPGMQYQWTSPNGFSSRQAAVTLTQAGTYYAQVVDAHNCISKDTLVLTAFTSTVASEFALPSQAFTNEDIVIVNISNPAPDSIRWTLPAAAGILQQDYNLARLTFRDTGTYAIRLTTYKGSCYADQVQQVIVTDRAGFPGVSNTRNPFIKEFSISPNPNYGSFTVQVVLQRDAPIRLKLIRLNTSQVTSLVLQSGLAAYSIPMKVTAASGLYVLVLETPNGNASLKVAIL</sequence>
<dbReference type="AlphaFoldDB" id="A0A365XSU9"/>
<accession>A0A365XSU9</accession>
<gene>
    <name evidence="1" type="ORF">DF182_23220</name>
</gene>
<protein>
    <recommendedName>
        <fullName evidence="3">Secretion system C-terminal sorting domain-containing protein</fullName>
    </recommendedName>
</protein>
<organism evidence="1 2">
    <name type="scientific">Chitinophaga flava</name>
    <dbReference type="NCBI Taxonomy" id="2259036"/>
    <lineage>
        <taxon>Bacteria</taxon>
        <taxon>Pseudomonadati</taxon>
        <taxon>Bacteroidota</taxon>
        <taxon>Chitinophagia</taxon>
        <taxon>Chitinophagales</taxon>
        <taxon>Chitinophagaceae</taxon>
        <taxon>Chitinophaga</taxon>
    </lineage>
</organism>
<comment type="caution">
    <text evidence="1">The sequence shown here is derived from an EMBL/GenBank/DDBJ whole genome shotgun (WGS) entry which is preliminary data.</text>
</comment>
<dbReference type="OrthoDB" id="9760282at2"/>
<evidence type="ECO:0000313" key="1">
    <source>
        <dbReference type="EMBL" id="RBL89432.1"/>
    </source>
</evidence>
<evidence type="ECO:0008006" key="3">
    <source>
        <dbReference type="Google" id="ProtNLM"/>
    </source>
</evidence>
<dbReference type="Proteomes" id="UP000253410">
    <property type="component" value="Unassembled WGS sequence"/>
</dbReference>
<dbReference type="InterPro" id="IPR025667">
    <property type="entry name" value="SprB_repeat"/>
</dbReference>
<dbReference type="Pfam" id="PF13573">
    <property type="entry name" value="SprB"/>
    <property type="match status" value="3"/>
</dbReference>
<evidence type="ECO:0000313" key="2">
    <source>
        <dbReference type="Proteomes" id="UP000253410"/>
    </source>
</evidence>
<proteinExistence type="predicted"/>
<dbReference type="RefSeq" id="WP_113618176.1">
    <property type="nucleotide sequence ID" value="NZ_QFFJ01000002.1"/>
</dbReference>
<reference evidence="1 2" key="1">
    <citation type="submission" date="2018-05" db="EMBL/GenBank/DDBJ databases">
        <title>Chitinophaga sp. K3CV102501T nov., isolated from isolated from a monsoon evergreen broad-leaved forest soil.</title>
        <authorList>
            <person name="Lv Y."/>
        </authorList>
    </citation>
    <scope>NUCLEOTIDE SEQUENCE [LARGE SCALE GENOMIC DNA]</scope>
    <source>
        <strain evidence="1 2">GDMCC 1.1325</strain>
    </source>
</reference>
<name>A0A365XSU9_9BACT</name>
<dbReference type="Gene3D" id="2.60.40.10">
    <property type="entry name" value="Immunoglobulins"/>
    <property type="match status" value="1"/>
</dbReference>
<dbReference type="EMBL" id="QFFJ01000002">
    <property type="protein sequence ID" value="RBL89432.1"/>
    <property type="molecule type" value="Genomic_DNA"/>
</dbReference>
<dbReference type="Gene3D" id="2.60.40.740">
    <property type="match status" value="2"/>
</dbReference>
<keyword evidence="2" id="KW-1185">Reference proteome</keyword>
<dbReference type="InterPro" id="IPR013783">
    <property type="entry name" value="Ig-like_fold"/>
</dbReference>